<proteinExistence type="inferred from homology"/>
<dbReference type="AlphaFoldDB" id="A0A540VME3"/>
<dbReference type="RefSeq" id="WP_141608125.1">
    <property type="nucleotide sequence ID" value="NZ_VIGC02000001.1"/>
</dbReference>
<dbReference type="InterPro" id="IPR051416">
    <property type="entry name" value="phD-YefM_TA_antitoxins"/>
</dbReference>
<comment type="similarity">
    <text evidence="1 2">Belongs to the phD/YefM antitoxin family.</text>
</comment>
<dbReference type="OrthoDB" id="166604at2"/>
<dbReference type="NCBIfam" id="TIGR01552">
    <property type="entry name" value="phd_fam"/>
    <property type="match status" value="1"/>
</dbReference>
<dbReference type="InterPro" id="IPR036165">
    <property type="entry name" value="YefM-like_sf"/>
</dbReference>
<dbReference type="Proteomes" id="UP000317371">
    <property type="component" value="Unassembled WGS sequence"/>
</dbReference>
<dbReference type="SUPFAM" id="SSF143120">
    <property type="entry name" value="YefM-like"/>
    <property type="match status" value="1"/>
</dbReference>
<sequence>MVEVNIRELRKQLAAYIARAEAGEEIVVTRHGKAVARLTAPVRPRPQFPDLTEFRASIALRGEAMSETIIAERQDARY</sequence>
<evidence type="ECO:0000256" key="2">
    <source>
        <dbReference type="RuleBase" id="RU362080"/>
    </source>
</evidence>
<keyword evidence="4" id="KW-1185">Reference proteome</keyword>
<evidence type="ECO:0000256" key="1">
    <source>
        <dbReference type="ARBA" id="ARBA00009981"/>
    </source>
</evidence>
<dbReference type="InterPro" id="IPR006442">
    <property type="entry name" value="Antitoxin_Phd/YefM"/>
</dbReference>
<gene>
    <name evidence="3" type="ORF">FKZ61_00605</name>
</gene>
<name>A0A540VME3_9CHLR</name>
<dbReference type="GO" id="GO:0097351">
    <property type="term" value="F:toxin sequestering activity"/>
    <property type="evidence" value="ECO:0007669"/>
    <property type="project" value="TreeGrafter"/>
</dbReference>
<dbReference type="InParanoid" id="A0A540VME3"/>
<evidence type="ECO:0000313" key="3">
    <source>
        <dbReference type="EMBL" id="TQE97912.1"/>
    </source>
</evidence>
<dbReference type="PANTHER" id="PTHR35377:SF5">
    <property type="entry name" value="ANTITOXIN VAPB46"/>
    <property type="match status" value="1"/>
</dbReference>
<accession>A0A540VME3</accession>
<dbReference type="Pfam" id="PF02604">
    <property type="entry name" value="PhdYeFM_antitox"/>
    <property type="match status" value="1"/>
</dbReference>
<organism evidence="3 4">
    <name type="scientific">Litorilinea aerophila</name>
    <dbReference type="NCBI Taxonomy" id="1204385"/>
    <lineage>
        <taxon>Bacteria</taxon>
        <taxon>Bacillati</taxon>
        <taxon>Chloroflexota</taxon>
        <taxon>Caldilineae</taxon>
        <taxon>Caldilineales</taxon>
        <taxon>Caldilineaceae</taxon>
        <taxon>Litorilinea</taxon>
    </lineage>
</organism>
<comment type="function">
    <text evidence="2">Antitoxin component of a type II toxin-antitoxin (TA) system.</text>
</comment>
<comment type="caution">
    <text evidence="3">The sequence shown here is derived from an EMBL/GenBank/DDBJ whole genome shotgun (WGS) entry which is preliminary data.</text>
</comment>
<dbReference type="EMBL" id="VIGC01000001">
    <property type="protein sequence ID" value="TQE97912.1"/>
    <property type="molecule type" value="Genomic_DNA"/>
</dbReference>
<evidence type="ECO:0000313" key="4">
    <source>
        <dbReference type="Proteomes" id="UP000317371"/>
    </source>
</evidence>
<dbReference type="Gene3D" id="3.40.1620.10">
    <property type="entry name" value="YefM-like domain"/>
    <property type="match status" value="1"/>
</dbReference>
<dbReference type="PANTHER" id="PTHR35377">
    <property type="entry name" value="ANTITOXIN VAPB49-RELATED-RELATED"/>
    <property type="match status" value="1"/>
</dbReference>
<protein>
    <recommendedName>
        <fullName evidence="2">Antitoxin</fullName>
    </recommendedName>
</protein>
<reference evidence="3 4" key="1">
    <citation type="submission" date="2019-06" db="EMBL/GenBank/DDBJ databases">
        <title>Genome sequence of Litorilinea aerophila BAA-2444.</title>
        <authorList>
            <person name="Maclea K.S."/>
            <person name="Maurais E.G."/>
            <person name="Iannazzi L.C."/>
        </authorList>
    </citation>
    <scope>NUCLEOTIDE SEQUENCE [LARGE SCALE GENOMIC DNA]</scope>
    <source>
        <strain evidence="3 4">ATCC BAA-2444</strain>
    </source>
</reference>